<feature type="transmembrane region" description="Helical" evidence="1">
    <location>
        <begin position="73"/>
        <end position="95"/>
    </location>
</feature>
<accession>A0AAD8YK90</accession>
<evidence type="ECO:0000256" key="1">
    <source>
        <dbReference type="SAM" id="Phobius"/>
    </source>
</evidence>
<evidence type="ECO:0000313" key="3">
    <source>
        <dbReference type="Proteomes" id="UP001224775"/>
    </source>
</evidence>
<keyword evidence="3" id="KW-1185">Reference proteome</keyword>
<dbReference type="EMBL" id="JATAAI010000002">
    <property type="protein sequence ID" value="KAK1747662.1"/>
    <property type="molecule type" value="Genomic_DNA"/>
</dbReference>
<reference evidence="2" key="1">
    <citation type="submission" date="2023-06" db="EMBL/GenBank/DDBJ databases">
        <title>Survivors Of The Sea: Transcriptome response of Skeletonema marinoi to long-term dormancy.</title>
        <authorList>
            <person name="Pinder M.I.M."/>
            <person name="Kourtchenko O."/>
            <person name="Robertson E.K."/>
            <person name="Larsson T."/>
            <person name="Maumus F."/>
            <person name="Osuna-Cruz C.M."/>
            <person name="Vancaester E."/>
            <person name="Stenow R."/>
            <person name="Vandepoele K."/>
            <person name="Ploug H."/>
            <person name="Bruchert V."/>
            <person name="Godhe A."/>
            <person name="Topel M."/>
        </authorList>
    </citation>
    <scope>NUCLEOTIDE SEQUENCE</scope>
    <source>
        <strain evidence="2">R05AC</strain>
    </source>
</reference>
<comment type="caution">
    <text evidence="2">The sequence shown here is derived from an EMBL/GenBank/DDBJ whole genome shotgun (WGS) entry which is preliminary data.</text>
</comment>
<proteinExistence type="predicted"/>
<sequence>MNEYCINTNTDVIICAHKFVSATLVRTHNPPRCFSISSSPSLPLHRAMSLRSQVQITDTQSTNNHMQPPRPRCFPTLILVCTSCTVSTLLLPLLIKTPHRCGSLVYSSTQSETPVRIHYSLHQSSCGISDADSLEVVTQASVMELL</sequence>
<keyword evidence="1" id="KW-0472">Membrane</keyword>
<evidence type="ECO:0000313" key="2">
    <source>
        <dbReference type="EMBL" id="KAK1747662.1"/>
    </source>
</evidence>
<name>A0AAD8YK90_9STRA</name>
<dbReference type="Proteomes" id="UP001224775">
    <property type="component" value="Unassembled WGS sequence"/>
</dbReference>
<keyword evidence="1" id="KW-1133">Transmembrane helix</keyword>
<dbReference type="AlphaFoldDB" id="A0AAD8YK90"/>
<keyword evidence="1" id="KW-0812">Transmembrane</keyword>
<organism evidence="2 3">
    <name type="scientific">Skeletonema marinoi</name>
    <dbReference type="NCBI Taxonomy" id="267567"/>
    <lineage>
        <taxon>Eukaryota</taxon>
        <taxon>Sar</taxon>
        <taxon>Stramenopiles</taxon>
        <taxon>Ochrophyta</taxon>
        <taxon>Bacillariophyta</taxon>
        <taxon>Coscinodiscophyceae</taxon>
        <taxon>Thalassiosirophycidae</taxon>
        <taxon>Thalassiosirales</taxon>
        <taxon>Skeletonemataceae</taxon>
        <taxon>Skeletonema</taxon>
        <taxon>Skeletonema marinoi-dohrnii complex</taxon>
    </lineage>
</organism>
<protein>
    <submittedName>
        <fullName evidence="2">Uncharacterized protein</fullName>
    </submittedName>
</protein>
<gene>
    <name evidence="2" type="ORF">QTG54_001625</name>
</gene>